<sequence>MPDFKPDFKQVLTTEAELTVLLGGEPSPLVKNKKRTALDEHARNFIAHSPFLVLSTSDQDGLCDASPKGDAPGFVQVLDDHTLLIPERPGNRLADGYRNVLSNPHVGLIFFIPGKSETFRVNGSARIITDPEHLETMQVQGKVPKLALAVTVEECFAHCGKAVLRSKLWGDREDTAPEVDIPAMIAAHARNSGATRESVQQGLEESYRERMY</sequence>
<dbReference type="EMBL" id="BMOD01000004">
    <property type="protein sequence ID" value="GGJ31217.1"/>
    <property type="molecule type" value="Genomic_DNA"/>
</dbReference>
<dbReference type="Pfam" id="PF01243">
    <property type="entry name" value="PNPOx_N"/>
    <property type="match status" value="1"/>
</dbReference>
<protein>
    <submittedName>
        <fullName evidence="3">Phosphohydrolase</fullName>
    </submittedName>
</protein>
<proteinExistence type="predicted"/>
<evidence type="ECO:0000256" key="1">
    <source>
        <dbReference type="SAM" id="MobiDB-lite"/>
    </source>
</evidence>
<dbReference type="NCBIfam" id="TIGR04025">
    <property type="entry name" value="PPOX_FMN_DR2398"/>
    <property type="match status" value="1"/>
</dbReference>
<organism evidence="3 4">
    <name type="scientific">Deinococcus roseus</name>
    <dbReference type="NCBI Taxonomy" id="392414"/>
    <lineage>
        <taxon>Bacteria</taxon>
        <taxon>Thermotogati</taxon>
        <taxon>Deinococcota</taxon>
        <taxon>Deinococci</taxon>
        <taxon>Deinococcales</taxon>
        <taxon>Deinococcaceae</taxon>
        <taxon>Deinococcus</taxon>
    </lineage>
</organism>
<reference evidence="4" key="1">
    <citation type="journal article" date="2019" name="Int. J. Syst. Evol. Microbiol.">
        <title>The Global Catalogue of Microorganisms (GCM) 10K type strain sequencing project: providing services to taxonomists for standard genome sequencing and annotation.</title>
        <authorList>
            <consortium name="The Broad Institute Genomics Platform"/>
            <consortium name="The Broad Institute Genome Sequencing Center for Infectious Disease"/>
            <person name="Wu L."/>
            <person name="Ma J."/>
        </authorList>
    </citation>
    <scope>NUCLEOTIDE SEQUENCE [LARGE SCALE GENOMIC DNA]</scope>
    <source>
        <strain evidence="4">JCM 14370</strain>
    </source>
</reference>
<dbReference type="SUPFAM" id="SSF50475">
    <property type="entry name" value="FMN-binding split barrel"/>
    <property type="match status" value="1"/>
</dbReference>
<dbReference type="InterPro" id="IPR012349">
    <property type="entry name" value="Split_barrel_FMN-bd"/>
</dbReference>
<evidence type="ECO:0000313" key="4">
    <source>
        <dbReference type="Proteomes" id="UP000632222"/>
    </source>
</evidence>
<dbReference type="Gene3D" id="2.30.110.10">
    <property type="entry name" value="Electron Transport, Fmn-binding Protein, Chain A"/>
    <property type="match status" value="1"/>
</dbReference>
<accession>A0ABQ2CXN2</accession>
<feature type="compositionally biased region" description="Polar residues" evidence="1">
    <location>
        <begin position="192"/>
        <end position="203"/>
    </location>
</feature>
<dbReference type="RefSeq" id="WP_189002220.1">
    <property type="nucleotide sequence ID" value="NZ_BMOD01000004.1"/>
</dbReference>
<evidence type="ECO:0000313" key="3">
    <source>
        <dbReference type="EMBL" id="GGJ31217.1"/>
    </source>
</evidence>
<evidence type="ECO:0000259" key="2">
    <source>
        <dbReference type="Pfam" id="PF01243"/>
    </source>
</evidence>
<dbReference type="InterPro" id="IPR011576">
    <property type="entry name" value="Pyridox_Oxase_N"/>
</dbReference>
<gene>
    <name evidence="3" type="ORF">GCM10008938_16720</name>
</gene>
<feature type="region of interest" description="Disordered" evidence="1">
    <location>
        <begin position="191"/>
        <end position="212"/>
    </location>
</feature>
<dbReference type="InterPro" id="IPR024029">
    <property type="entry name" value="Pyridox_Oxase_FMN-dep"/>
</dbReference>
<dbReference type="Proteomes" id="UP000632222">
    <property type="component" value="Unassembled WGS sequence"/>
</dbReference>
<dbReference type="PANTHER" id="PTHR42815:SF2">
    <property type="entry name" value="FAD-BINDING, PUTATIVE (AFU_ORTHOLOGUE AFUA_6G07600)-RELATED"/>
    <property type="match status" value="1"/>
</dbReference>
<keyword evidence="4" id="KW-1185">Reference proteome</keyword>
<feature type="domain" description="Pyridoxamine 5'-phosphate oxidase N-terminal" evidence="2">
    <location>
        <begin position="38"/>
        <end position="159"/>
    </location>
</feature>
<name>A0ABQ2CXN2_9DEIO</name>
<dbReference type="PANTHER" id="PTHR42815">
    <property type="entry name" value="FAD-BINDING, PUTATIVE (AFU_ORTHOLOGUE AFUA_6G07600)-RELATED"/>
    <property type="match status" value="1"/>
</dbReference>
<comment type="caution">
    <text evidence="3">The sequence shown here is derived from an EMBL/GenBank/DDBJ whole genome shotgun (WGS) entry which is preliminary data.</text>
</comment>